<feature type="repeat" description="WD" evidence="4">
    <location>
        <begin position="204"/>
        <end position="245"/>
    </location>
</feature>
<dbReference type="EMBL" id="CH672346">
    <property type="protein sequence ID" value="EEQ41965.1"/>
    <property type="molecule type" value="Genomic_DNA"/>
</dbReference>
<feature type="repeat" description="WD" evidence="4">
    <location>
        <begin position="53"/>
        <end position="85"/>
    </location>
</feature>
<dbReference type="OMA" id="HFDWIND"/>
<feature type="compositionally biased region" description="Polar residues" evidence="6">
    <location>
        <begin position="1"/>
        <end position="17"/>
    </location>
</feature>
<dbReference type="PROSITE" id="PS50294">
    <property type="entry name" value="WD_REPEATS_REGION"/>
    <property type="match status" value="2"/>
</dbReference>
<gene>
    <name evidence="7" type="ORF">CAWG_00159</name>
</gene>
<dbReference type="Pfam" id="PF11816">
    <property type="entry name" value="DUF3337"/>
    <property type="match status" value="1"/>
</dbReference>
<dbReference type="InterPro" id="IPR021772">
    <property type="entry name" value="WDR48/Bun107"/>
</dbReference>
<keyword evidence="2 4" id="KW-0853">WD repeat</keyword>
<evidence type="ECO:0000313" key="8">
    <source>
        <dbReference type="Proteomes" id="UP000001429"/>
    </source>
</evidence>
<proteinExistence type="inferred from homology"/>
<dbReference type="VEuPathDB" id="FungiDB:CAWG_00159"/>
<dbReference type="AlphaFoldDB" id="C4YG41"/>
<evidence type="ECO:0000256" key="6">
    <source>
        <dbReference type="SAM" id="MobiDB-lite"/>
    </source>
</evidence>
<evidence type="ECO:0000256" key="5">
    <source>
        <dbReference type="SAM" id="Coils"/>
    </source>
</evidence>
<dbReference type="PRINTS" id="PR00320">
    <property type="entry name" value="GPROTEINBRPT"/>
</dbReference>
<evidence type="ECO:0000256" key="3">
    <source>
        <dbReference type="ARBA" id="ARBA00022737"/>
    </source>
</evidence>
<dbReference type="Pfam" id="PF00400">
    <property type="entry name" value="WD40"/>
    <property type="match status" value="3"/>
</dbReference>
<dbReference type="InterPro" id="IPR051246">
    <property type="entry name" value="WDR48"/>
</dbReference>
<dbReference type="PaxDb" id="5476-C4YG41"/>
<sequence>MSRINNNNDKSSILSNITTTNTTTGTGTTNTTTVPSIKTKRGLSYILGDSNSNENHILPINSIQYSSSNRQLYTAGRDGNVKVWQPHSIQPYSNQHSGNNSQDDLFSDCLDLDEKLLRLETSISSNPLSYNYNGNTSSNFNIVENYNLHFDWINDMQLVNNDQNLITCSSDLSIKIIDLPTQHVNELTNSNKSHNKGTNIHKLPNIHTDYIKKLSPFVTKPTIVSGGLDGKIIVWDLNELKPIQLIENKANGVLSPSIYSLANNHSNIISTGGPNNTINIFDQRANNPFIRNLIGHQDNIRCLLMNDQFILSGSSDTTIKLWDLRTFKVYKNFDIHDDSVWSLYSQSTSHDSFKTFYSGDKSGNIIKTDLSRVSIFNTRTSNDDEFGFNNYENNYIDEKLGISTLIAKSTSPILSICHEPEQDTIFATNMESMTRYINPDTCQLSQYQYLRQCLDYSYNTNNGIGVGNDNNDELLLHDGQSNPPTEDLNSDFYDLISHLSMDTHPNNNIDLQSTLSHGNNKQQHHNLFSDNTRPISLDAKASDIFTGDGFGDEQDDENISSREDFDSMFLNVNGGLSSEFINAFKDETNPLMVKLQTSNNDDQHNNRNKTIDLTPIEILLNPIPIEQITLIPFNISPIEKYDLVPKSIVAKKMFNNRRQIMVLYLNGNIKIWDLVIFKIVKIFPYQQQKQQQQQQQQQQEKEIRSSQKLLSSKELDNRIKEMEDLFEQYQTSDTLNNWCEVEIKSGKLLVTIKESSYLNVEVYYDELISSYPFLDVNHSDNLSRFTRKTKPNVSNDDRFYLGIIMLNSIFRGYALYEQEFDFILREELKNLKQSNNPIIPSNGGNSKMLKYFGKKSSSLIKNSTSSNQSSPATSTNTSIVDVPIEKSTSNIGDNSNNGTSSLYTIVNEFINTPEDVYENSVNFDYGDTIMKLLQINKKIYWDKYNVPVNMTKGKVLESILGVDEITTSISKTNKETNNGIADLRYYPIIRGDIHFPKDLLITIFEYSSDLGNYRDLFSFEYQDLLNLSHHTNNNFNDSSTKNTITFNTSSSSSSFSFSSSSSLSYQLIQDLRLMVPKWIGQPILFNKHPIKESPKITFQLTEVDYNQLPSYLKIGGKSNKKIKKLPELESSIKLTSHNMLRVSKILNYLVEKFANTTKEMKDKNLIPSDWLVLQCKGQELNNDLTLQTIKTKIWKSSSDIELQFRRKYDK</sequence>
<dbReference type="SUPFAM" id="SSF50978">
    <property type="entry name" value="WD40 repeat-like"/>
    <property type="match status" value="1"/>
</dbReference>
<comment type="similarity">
    <text evidence="1">Belongs to the WD repeat WDR48 family.</text>
</comment>
<evidence type="ECO:0000256" key="4">
    <source>
        <dbReference type="PROSITE-ProRule" id="PRU00221"/>
    </source>
</evidence>
<feature type="coiled-coil region" evidence="5">
    <location>
        <begin position="689"/>
        <end position="732"/>
    </location>
</feature>
<reference evidence="7 8" key="1">
    <citation type="journal article" date="2009" name="Nature">
        <title>Evolution of pathogenicity and sexual reproduction in eight Candida genomes.</title>
        <authorList>
            <person name="Butler G."/>
            <person name="Rasmussen M.D."/>
            <person name="Lin M.F."/>
            <person name="Santos M.A."/>
            <person name="Sakthikumar S."/>
            <person name="Munro C.A."/>
            <person name="Rheinbay E."/>
            <person name="Grabherr M."/>
            <person name="Forche A."/>
            <person name="Reedy J.L."/>
            <person name="Agrafioti I."/>
            <person name="Arnaud M.B."/>
            <person name="Bates S."/>
            <person name="Brown A.J."/>
            <person name="Brunke S."/>
            <person name="Costanzo M.C."/>
            <person name="Fitzpatrick D.A."/>
            <person name="de Groot P.W."/>
            <person name="Harris D."/>
            <person name="Hoyer L.L."/>
            <person name="Hube B."/>
            <person name="Klis F.M."/>
            <person name="Kodira C."/>
            <person name="Lennard N."/>
            <person name="Logue M.E."/>
            <person name="Martin R."/>
            <person name="Neiman A.M."/>
            <person name="Nikolaou E."/>
            <person name="Quail M.A."/>
            <person name="Quinn J."/>
            <person name="Santos M.C."/>
            <person name="Schmitzberger F.F."/>
            <person name="Sherlock G."/>
            <person name="Shah P."/>
            <person name="Silverstein K.A."/>
            <person name="Skrzypek M.S."/>
            <person name="Soll D."/>
            <person name="Staggs R."/>
            <person name="Stansfield I."/>
            <person name="Stumpf M.P."/>
            <person name="Sudbery P.E."/>
            <person name="Srikantha T."/>
            <person name="Zeng Q."/>
            <person name="Berman J."/>
            <person name="Berriman M."/>
            <person name="Heitman J."/>
            <person name="Gow N.A."/>
            <person name="Lorenz M.C."/>
            <person name="Birren B.W."/>
            <person name="Kellis M."/>
            <person name="Cuomo C.A."/>
        </authorList>
    </citation>
    <scope>NUCLEOTIDE SEQUENCE [LARGE SCALE GENOMIC DNA]</scope>
    <source>
        <strain evidence="7 8">WO-1</strain>
    </source>
</reference>
<dbReference type="Gene3D" id="2.130.10.10">
    <property type="entry name" value="YVTN repeat-like/Quinoprotein amine dehydrogenase"/>
    <property type="match status" value="3"/>
</dbReference>
<dbReference type="InterPro" id="IPR001680">
    <property type="entry name" value="WD40_rpt"/>
</dbReference>
<dbReference type="InterPro" id="IPR019775">
    <property type="entry name" value="WD40_repeat_CS"/>
</dbReference>
<dbReference type="Proteomes" id="UP000001429">
    <property type="component" value="Chromosome 1"/>
</dbReference>
<dbReference type="InterPro" id="IPR020472">
    <property type="entry name" value="WD40_PAC1"/>
</dbReference>
<evidence type="ECO:0000313" key="7">
    <source>
        <dbReference type="EMBL" id="EEQ41965.1"/>
    </source>
</evidence>
<dbReference type="InterPro" id="IPR015943">
    <property type="entry name" value="WD40/YVTN_repeat-like_dom_sf"/>
</dbReference>
<dbReference type="GO" id="GO:0043130">
    <property type="term" value="F:ubiquitin binding"/>
    <property type="evidence" value="ECO:0007669"/>
    <property type="project" value="TreeGrafter"/>
</dbReference>
<dbReference type="HOGENOM" id="CLU_007460_0_0_1"/>
<keyword evidence="5" id="KW-0175">Coiled coil</keyword>
<evidence type="ECO:0000256" key="1">
    <source>
        <dbReference type="ARBA" id="ARBA00006917"/>
    </source>
</evidence>
<keyword evidence="3" id="KW-0677">Repeat</keyword>
<dbReference type="InterPro" id="IPR036322">
    <property type="entry name" value="WD40_repeat_dom_sf"/>
</dbReference>
<organism evidence="7 8">
    <name type="scientific">Candida albicans (strain WO-1)</name>
    <name type="common">Yeast</name>
    <dbReference type="NCBI Taxonomy" id="294748"/>
    <lineage>
        <taxon>Eukaryota</taxon>
        <taxon>Fungi</taxon>
        <taxon>Dikarya</taxon>
        <taxon>Ascomycota</taxon>
        <taxon>Saccharomycotina</taxon>
        <taxon>Pichiomycetes</taxon>
        <taxon>Debaryomycetaceae</taxon>
        <taxon>Candida/Lodderomyces clade</taxon>
        <taxon>Candida</taxon>
    </lineage>
</organism>
<accession>C4YG41</accession>
<dbReference type="GO" id="GO:0000724">
    <property type="term" value="P:double-strand break repair via homologous recombination"/>
    <property type="evidence" value="ECO:0007669"/>
    <property type="project" value="TreeGrafter"/>
</dbReference>
<dbReference type="OrthoDB" id="2421129at2759"/>
<feature type="compositionally biased region" description="Low complexity" evidence="6">
    <location>
        <begin position="18"/>
        <end position="33"/>
    </location>
</feature>
<evidence type="ECO:0000256" key="2">
    <source>
        <dbReference type="ARBA" id="ARBA00022574"/>
    </source>
</evidence>
<dbReference type="PANTHER" id="PTHR19862:SF14">
    <property type="entry name" value="WD REPEAT-CONTAINING PROTEIN 48"/>
    <property type="match status" value="1"/>
</dbReference>
<protein>
    <submittedName>
        <fullName evidence="7">Uncharacterized protein</fullName>
    </submittedName>
</protein>
<feature type="region of interest" description="Disordered" evidence="6">
    <location>
        <begin position="1"/>
        <end position="35"/>
    </location>
</feature>
<name>C4YG41_CANAW</name>
<keyword evidence="8" id="KW-1185">Reference proteome</keyword>
<dbReference type="PROSITE" id="PS00678">
    <property type="entry name" value="WD_REPEATS_1"/>
    <property type="match status" value="2"/>
</dbReference>
<feature type="repeat" description="WD" evidence="4">
    <location>
        <begin position="293"/>
        <end position="332"/>
    </location>
</feature>
<dbReference type="PROSITE" id="PS50082">
    <property type="entry name" value="WD_REPEATS_2"/>
    <property type="match status" value="3"/>
</dbReference>
<dbReference type="PANTHER" id="PTHR19862">
    <property type="entry name" value="WD REPEAT-CONTAINING PROTEIN 48"/>
    <property type="match status" value="1"/>
</dbReference>
<dbReference type="FunFam" id="2.130.10.10:FF:003230">
    <property type="entry name" value="Uncharacterized protein"/>
    <property type="match status" value="1"/>
</dbReference>
<dbReference type="SMART" id="SM00320">
    <property type="entry name" value="WD40"/>
    <property type="match status" value="5"/>
</dbReference>